<keyword evidence="3" id="KW-1185">Reference proteome</keyword>
<evidence type="ECO:0000313" key="3">
    <source>
        <dbReference type="Proteomes" id="UP001183585"/>
    </source>
</evidence>
<comment type="caution">
    <text evidence="2">The sequence shown here is derived from an EMBL/GenBank/DDBJ whole genome shotgun (WGS) entry which is preliminary data.</text>
</comment>
<gene>
    <name evidence="2" type="ORF">J2S48_004777</name>
</gene>
<sequence>MGVQTREAVGGDAADDSDVTKVDHIVVPSKDVGS</sequence>
<evidence type="ECO:0000313" key="2">
    <source>
        <dbReference type="EMBL" id="MDR7385262.1"/>
    </source>
</evidence>
<organism evidence="2 3">
    <name type="scientific">Promicromonospora iranensis</name>
    <dbReference type="NCBI Taxonomy" id="1105144"/>
    <lineage>
        <taxon>Bacteria</taxon>
        <taxon>Bacillati</taxon>
        <taxon>Actinomycetota</taxon>
        <taxon>Actinomycetes</taxon>
        <taxon>Micrococcales</taxon>
        <taxon>Promicromonosporaceae</taxon>
        <taxon>Promicromonospora</taxon>
    </lineage>
</organism>
<dbReference type="Proteomes" id="UP001183585">
    <property type="component" value="Unassembled WGS sequence"/>
</dbReference>
<protein>
    <recommendedName>
        <fullName evidence="4">NERD domain-containing protein</fullName>
    </recommendedName>
</protein>
<dbReference type="EMBL" id="JAVDYE010000001">
    <property type="protein sequence ID" value="MDR7385262.1"/>
    <property type="molecule type" value="Genomic_DNA"/>
</dbReference>
<evidence type="ECO:0000256" key="1">
    <source>
        <dbReference type="SAM" id="MobiDB-lite"/>
    </source>
</evidence>
<evidence type="ECO:0008006" key="4">
    <source>
        <dbReference type="Google" id="ProtNLM"/>
    </source>
</evidence>
<feature type="region of interest" description="Disordered" evidence="1">
    <location>
        <begin position="1"/>
        <end position="34"/>
    </location>
</feature>
<name>A0ABU2CVV3_9MICO</name>
<accession>A0ABU2CVV3</accession>
<proteinExistence type="predicted"/>
<reference evidence="2 3" key="1">
    <citation type="submission" date="2023-07" db="EMBL/GenBank/DDBJ databases">
        <title>Sequencing the genomes of 1000 actinobacteria strains.</title>
        <authorList>
            <person name="Klenk H.-P."/>
        </authorList>
    </citation>
    <scope>NUCLEOTIDE SEQUENCE [LARGE SCALE GENOMIC DNA]</scope>
    <source>
        <strain evidence="2 3">DSM 45554</strain>
    </source>
</reference>